<protein>
    <recommendedName>
        <fullName evidence="5">BRCT domain-containing protein</fullName>
    </recommendedName>
</protein>
<dbReference type="InterPro" id="IPR047250">
    <property type="entry name" value="BRCT_p53bp1-like_rpt2"/>
</dbReference>
<dbReference type="CDD" id="cd17745">
    <property type="entry name" value="BRCT_p53bp1_rpt1"/>
    <property type="match status" value="1"/>
</dbReference>
<dbReference type="InterPro" id="IPR047252">
    <property type="entry name" value="TP53BP1-like"/>
</dbReference>
<feature type="domain" description="BRCT" evidence="5">
    <location>
        <begin position="495"/>
        <end position="600"/>
    </location>
</feature>
<feature type="region of interest" description="Disordered" evidence="4">
    <location>
        <begin position="449"/>
        <end position="480"/>
    </location>
</feature>
<dbReference type="OrthoDB" id="129353at2759"/>
<evidence type="ECO:0000313" key="6">
    <source>
        <dbReference type="EMBL" id="ODV92532.1"/>
    </source>
</evidence>
<keyword evidence="7" id="KW-1185">Reference proteome</keyword>
<name>A0A1E4TLA9_9ASCO</name>
<proteinExistence type="predicted"/>
<evidence type="ECO:0000256" key="3">
    <source>
        <dbReference type="ARBA" id="ARBA00023242"/>
    </source>
</evidence>
<reference evidence="7" key="1">
    <citation type="submission" date="2016-02" db="EMBL/GenBank/DDBJ databases">
        <title>Comparative genomics of biotechnologically important yeasts.</title>
        <authorList>
            <consortium name="DOE Joint Genome Institute"/>
            <person name="Riley R."/>
            <person name="Haridas S."/>
            <person name="Wolfe K.H."/>
            <person name="Lopes M.R."/>
            <person name="Hittinger C.T."/>
            <person name="Goker M."/>
            <person name="Salamov A."/>
            <person name="Wisecaver J."/>
            <person name="Long T.M."/>
            <person name="Aerts A.L."/>
            <person name="Barry K."/>
            <person name="Choi C."/>
            <person name="Clum A."/>
            <person name="Coughlan A.Y."/>
            <person name="Deshpande S."/>
            <person name="Douglass A.P."/>
            <person name="Hanson S.J."/>
            <person name="Klenk H.-P."/>
            <person name="Labutti K."/>
            <person name="Lapidus A."/>
            <person name="Lindquist E."/>
            <person name="Lipzen A."/>
            <person name="Meier-Kolthoff J.P."/>
            <person name="Ohm R.A."/>
            <person name="Otillar R.P."/>
            <person name="Pangilinan J."/>
            <person name="Peng Y."/>
            <person name="Rokas A."/>
            <person name="Rosa C.A."/>
            <person name="Scheuner C."/>
            <person name="Sibirny A.A."/>
            <person name="Slot J.C."/>
            <person name="Stielow J.B."/>
            <person name="Sun H."/>
            <person name="Kurtzman C.P."/>
            <person name="Blackwell M."/>
            <person name="Jeffries T.W."/>
            <person name="Grigoriev I.V."/>
        </authorList>
    </citation>
    <scope>NUCLEOTIDE SEQUENCE [LARGE SCALE GENOMIC DNA]</scope>
    <source>
        <strain evidence="7">NRRL Y-17796</strain>
    </source>
</reference>
<evidence type="ECO:0000256" key="1">
    <source>
        <dbReference type="ARBA" id="ARBA00004123"/>
    </source>
</evidence>
<dbReference type="GO" id="GO:0045944">
    <property type="term" value="P:positive regulation of transcription by RNA polymerase II"/>
    <property type="evidence" value="ECO:0007669"/>
    <property type="project" value="TreeGrafter"/>
</dbReference>
<comment type="subcellular location">
    <subcellularLocation>
        <location evidence="1">Nucleus</location>
    </subcellularLocation>
</comment>
<dbReference type="InterPro" id="IPR001357">
    <property type="entry name" value="BRCT_dom"/>
</dbReference>
<dbReference type="GO" id="GO:0005634">
    <property type="term" value="C:nucleus"/>
    <property type="evidence" value="ECO:0007669"/>
    <property type="project" value="UniProtKB-SubCell"/>
</dbReference>
<evidence type="ECO:0000259" key="5">
    <source>
        <dbReference type="PROSITE" id="PS50172"/>
    </source>
</evidence>
<feature type="compositionally biased region" description="Low complexity" evidence="4">
    <location>
        <begin position="25"/>
        <end position="42"/>
    </location>
</feature>
<dbReference type="SUPFAM" id="SSF52113">
    <property type="entry name" value="BRCT domain"/>
    <property type="match status" value="1"/>
</dbReference>
<dbReference type="Gene3D" id="3.40.50.10190">
    <property type="entry name" value="BRCT domain"/>
    <property type="match status" value="1"/>
</dbReference>
<gene>
    <name evidence="6" type="ORF">CANCADRAFT_1123</name>
</gene>
<dbReference type="Proteomes" id="UP000095023">
    <property type="component" value="Unassembled WGS sequence"/>
</dbReference>
<feature type="region of interest" description="Disordered" evidence="4">
    <location>
        <begin position="1"/>
        <end position="42"/>
    </location>
</feature>
<dbReference type="EMBL" id="KV453841">
    <property type="protein sequence ID" value="ODV92532.1"/>
    <property type="molecule type" value="Genomic_DNA"/>
</dbReference>
<dbReference type="InterPro" id="IPR036420">
    <property type="entry name" value="BRCT_dom_sf"/>
</dbReference>
<dbReference type="GO" id="GO:0000077">
    <property type="term" value="P:DNA damage checkpoint signaling"/>
    <property type="evidence" value="ECO:0007669"/>
    <property type="project" value="TreeGrafter"/>
</dbReference>
<dbReference type="PROSITE" id="PS50172">
    <property type="entry name" value="BRCT"/>
    <property type="match status" value="1"/>
</dbReference>
<dbReference type="InterPro" id="IPR047249">
    <property type="entry name" value="BRCT_p53bp1-like_rpt1"/>
</dbReference>
<feature type="compositionally biased region" description="Acidic residues" evidence="4">
    <location>
        <begin position="277"/>
        <end position="291"/>
    </location>
</feature>
<feature type="compositionally biased region" description="Polar residues" evidence="4">
    <location>
        <begin position="182"/>
        <end position="193"/>
    </location>
</feature>
<dbReference type="GO" id="GO:0042393">
    <property type="term" value="F:histone binding"/>
    <property type="evidence" value="ECO:0007669"/>
    <property type="project" value="TreeGrafter"/>
</dbReference>
<dbReference type="PANTHER" id="PTHR15321:SF3">
    <property type="entry name" value="TP53-BINDING PROTEIN 1"/>
    <property type="match status" value="1"/>
</dbReference>
<feature type="region of interest" description="Disordered" evidence="4">
    <location>
        <begin position="177"/>
        <end position="216"/>
    </location>
</feature>
<dbReference type="CDD" id="cd17724">
    <property type="entry name" value="BRCT_p53bp1_rpt2"/>
    <property type="match status" value="1"/>
</dbReference>
<evidence type="ECO:0000256" key="4">
    <source>
        <dbReference type="SAM" id="MobiDB-lite"/>
    </source>
</evidence>
<dbReference type="PANTHER" id="PTHR15321">
    <property type="entry name" value="TUMOR SUPPRESSOR P53-BINDING PROTEIN 1"/>
    <property type="match status" value="1"/>
</dbReference>
<keyword evidence="2" id="KW-0227">DNA damage</keyword>
<evidence type="ECO:0000313" key="7">
    <source>
        <dbReference type="Proteomes" id="UP000095023"/>
    </source>
</evidence>
<keyword evidence="3" id="KW-0539">Nucleus</keyword>
<organism evidence="6 7">
    <name type="scientific">Tortispora caseinolytica NRRL Y-17796</name>
    <dbReference type="NCBI Taxonomy" id="767744"/>
    <lineage>
        <taxon>Eukaryota</taxon>
        <taxon>Fungi</taxon>
        <taxon>Dikarya</taxon>
        <taxon>Ascomycota</taxon>
        <taxon>Saccharomycotina</taxon>
        <taxon>Trigonopsidomycetes</taxon>
        <taxon>Trigonopsidales</taxon>
        <taxon>Trigonopsidaceae</taxon>
        <taxon>Tortispora</taxon>
    </lineage>
</organism>
<evidence type="ECO:0000256" key="2">
    <source>
        <dbReference type="ARBA" id="ARBA00022763"/>
    </source>
</evidence>
<sequence length="745" mass="82459">MKQVIFEDNISQSSKHSNDDIDLFNDNYNEPENNNDNSLVDISNSNSISNSTTPIAFKQKKVVSSNDLSQLFNDSTATPSPSTTRKRKLDSSVDCFANLRDIPPIIESESQLSQSLVIDFKQTQFEPTQVININDHSDLNDSMAFNSAHQTDSLPIFPTTNSFDKQSLLDHIAPASTAPDATVSSDDSNTRKSALQVIPSSDPGEGNVKGLSQSDSSKAIQVGETPMSKSNPIIVPDTSSPFLRRKTEKVEAAENRFSISPILNKTSKASTLTASQSDEESIASSLDEDSESSSTANEASDVKRFRVFAFWPNEGCFTATIISKNEDDFEVKFDDGSLFTLPLSHIMKLEIRQGDEVKMLDDNYKPKGRYQVVRSYFTESGSKGHIAVDGSNMVELAPMRKRGEAEFQKTIECPVSSIFITRKVFSKLHESRPVEFVLADGSTFHEMKSLRHARPARGDLVESPSQKSTDEEDAEDVKTEPALEIAAASEGNMEIESRLLEGILFSVSGTEQNSKYEKMIRSFGGTILADGFANVISEDACFRKDSTINKTVFGCVISTSHSRRWKYLEALALGFPCLSVRFIEDAILNNTLPPWERYLLAAGSSLKCEGAIVSIHSGQFSLGMKLGWNMRLQYLNRKRLMESKRVLIVFKGEKSNVDGIDLGYLLGHIWDATSIEEIIDTSTHGWGVSLLNGSKPKAMKLDAAKYDFVYITGVKTSKELNVRHEDATIVCKEWVIQSIISGYLI</sequence>
<accession>A0A1E4TLA9</accession>
<feature type="region of interest" description="Disordered" evidence="4">
    <location>
        <begin position="268"/>
        <end position="297"/>
    </location>
</feature>
<dbReference type="AlphaFoldDB" id="A0A1E4TLA9"/>